<keyword evidence="1" id="KW-0812">Transmembrane</keyword>
<name>A0ABN1TC16_9ACTN</name>
<keyword evidence="3" id="KW-1185">Reference proteome</keyword>
<keyword evidence="1" id="KW-1133">Transmembrane helix</keyword>
<sequence>MATKQSNVSKVASYKLDPFMSGVVAALVGMVVILLLRSDGDDLLLALGVGVVLFALGYLSRRFGGKSKED</sequence>
<feature type="transmembrane region" description="Helical" evidence="1">
    <location>
        <begin position="19"/>
        <end position="36"/>
    </location>
</feature>
<reference evidence="2 3" key="1">
    <citation type="journal article" date="2019" name="Int. J. Syst. Evol. Microbiol.">
        <title>The Global Catalogue of Microorganisms (GCM) 10K type strain sequencing project: providing services to taxonomists for standard genome sequencing and annotation.</title>
        <authorList>
            <consortium name="The Broad Institute Genomics Platform"/>
            <consortium name="The Broad Institute Genome Sequencing Center for Infectious Disease"/>
            <person name="Wu L."/>
            <person name="Ma J."/>
        </authorList>
    </citation>
    <scope>NUCLEOTIDE SEQUENCE [LARGE SCALE GENOMIC DNA]</scope>
    <source>
        <strain evidence="2 3">JCM 11445</strain>
    </source>
</reference>
<comment type="caution">
    <text evidence="2">The sequence shown here is derived from an EMBL/GenBank/DDBJ whole genome shotgun (WGS) entry which is preliminary data.</text>
</comment>
<evidence type="ECO:0000313" key="2">
    <source>
        <dbReference type="EMBL" id="GAA1071869.1"/>
    </source>
</evidence>
<organism evidence="2 3">
    <name type="scientific">Streptomyces rhizosphaericus</name>
    <dbReference type="NCBI Taxonomy" id="114699"/>
    <lineage>
        <taxon>Bacteria</taxon>
        <taxon>Bacillati</taxon>
        <taxon>Actinomycetota</taxon>
        <taxon>Actinomycetes</taxon>
        <taxon>Kitasatosporales</taxon>
        <taxon>Streptomycetaceae</taxon>
        <taxon>Streptomyces</taxon>
        <taxon>Streptomyces violaceusniger group</taxon>
    </lineage>
</organism>
<keyword evidence="1" id="KW-0472">Membrane</keyword>
<evidence type="ECO:0000256" key="1">
    <source>
        <dbReference type="SAM" id="Phobius"/>
    </source>
</evidence>
<feature type="transmembrane region" description="Helical" evidence="1">
    <location>
        <begin position="43"/>
        <end position="60"/>
    </location>
</feature>
<dbReference type="Proteomes" id="UP001500033">
    <property type="component" value="Unassembled WGS sequence"/>
</dbReference>
<gene>
    <name evidence="2" type="ORF">GCM10009576_099100</name>
</gene>
<evidence type="ECO:0000313" key="3">
    <source>
        <dbReference type="Proteomes" id="UP001500033"/>
    </source>
</evidence>
<dbReference type="EMBL" id="BAAAIE010000433">
    <property type="protein sequence ID" value="GAA1071869.1"/>
    <property type="molecule type" value="Genomic_DNA"/>
</dbReference>
<proteinExistence type="predicted"/>
<accession>A0ABN1TC16</accession>
<protein>
    <submittedName>
        <fullName evidence="2">Uncharacterized protein</fullName>
    </submittedName>
</protein>